<reference evidence="6" key="2">
    <citation type="journal article" date="2022" name="Microbiol. Resour. Announc.">
        <title>Whole-Genome Sequence of Entomortierella parvispora E1425, a Mucoromycotan Fungus Associated with Burkholderiaceae-Related Endosymbiotic Bacteria.</title>
        <authorList>
            <person name="Herlambang A."/>
            <person name="Guo Y."/>
            <person name="Takashima Y."/>
            <person name="Narisawa K."/>
            <person name="Ohta H."/>
            <person name="Nishizawa T."/>
        </authorList>
    </citation>
    <scope>NUCLEOTIDE SEQUENCE</scope>
    <source>
        <strain evidence="6">E1425</strain>
    </source>
</reference>
<feature type="compositionally biased region" description="Low complexity" evidence="3">
    <location>
        <begin position="959"/>
        <end position="968"/>
    </location>
</feature>
<feature type="domain" description="Myb-like" evidence="4">
    <location>
        <begin position="468"/>
        <end position="519"/>
    </location>
</feature>
<dbReference type="EMBL" id="BQFW01000012">
    <property type="protein sequence ID" value="GJJ76706.1"/>
    <property type="molecule type" value="Genomic_DNA"/>
</dbReference>
<dbReference type="OrthoDB" id="2143914at2759"/>
<feature type="region of interest" description="Disordered" evidence="3">
    <location>
        <begin position="295"/>
        <end position="331"/>
    </location>
</feature>
<feature type="compositionally biased region" description="Low complexity" evidence="3">
    <location>
        <begin position="1193"/>
        <end position="1235"/>
    </location>
</feature>
<dbReference type="PROSITE" id="PS50090">
    <property type="entry name" value="MYB_LIKE"/>
    <property type="match status" value="3"/>
</dbReference>
<feature type="region of interest" description="Disordered" evidence="3">
    <location>
        <begin position="555"/>
        <end position="876"/>
    </location>
</feature>
<feature type="compositionally biased region" description="Polar residues" evidence="3">
    <location>
        <begin position="713"/>
        <end position="725"/>
    </location>
</feature>
<dbReference type="GO" id="GO:0000981">
    <property type="term" value="F:DNA-binding transcription factor activity, RNA polymerase II-specific"/>
    <property type="evidence" value="ECO:0007669"/>
    <property type="project" value="TreeGrafter"/>
</dbReference>
<feature type="compositionally biased region" description="Basic and acidic residues" evidence="3">
    <location>
        <begin position="42"/>
        <end position="60"/>
    </location>
</feature>
<dbReference type="InterPro" id="IPR009057">
    <property type="entry name" value="Homeodomain-like_sf"/>
</dbReference>
<feature type="compositionally biased region" description="Basic residues" evidence="3">
    <location>
        <begin position="300"/>
        <end position="310"/>
    </location>
</feature>
<feature type="compositionally biased region" description="Basic and acidic residues" evidence="3">
    <location>
        <begin position="1024"/>
        <end position="1044"/>
    </location>
</feature>
<reference evidence="6" key="1">
    <citation type="submission" date="2021-11" db="EMBL/GenBank/DDBJ databases">
        <authorList>
            <person name="Herlambang A."/>
            <person name="Guo Y."/>
            <person name="Takashima Y."/>
            <person name="Nishizawa T."/>
        </authorList>
    </citation>
    <scope>NUCLEOTIDE SEQUENCE</scope>
    <source>
        <strain evidence="6">E1425</strain>
    </source>
</reference>
<accession>A0A9P3LZP3</accession>
<dbReference type="PROSITE" id="PS51294">
    <property type="entry name" value="HTH_MYB"/>
    <property type="match status" value="2"/>
</dbReference>
<proteinExistence type="predicted"/>
<dbReference type="InterPro" id="IPR050560">
    <property type="entry name" value="MYB_TF"/>
</dbReference>
<dbReference type="AlphaFoldDB" id="A0A9P3LZP3"/>
<feature type="compositionally biased region" description="Low complexity" evidence="3">
    <location>
        <begin position="162"/>
        <end position="179"/>
    </location>
</feature>
<feature type="compositionally biased region" description="Polar residues" evidence="3">
    <location>
        <begin position="311"/>
        <end position="325"/>
    </location>
</feature>
<feature type="compositionally biased region" description="Low complexity" evidence="3">
    <location>
        <begin position="830"/>
        <end position="843"/>
    </location>
</feature>
<feature type="compositionally biased region" description="Polar residues" evidence="3">
    <location>
        <begin position="1243"/>
        <end position="1254"/>
    </location>
</feature>
<feature type="region of interest" description="Disordered" evidence="3">
    <location>
        <begin position="1019"/>
        <end position="1152"/>
    </location>
</feature>
<dbReference type="GO" id="GO:0005634">
    <property type="term" value="C:nucleus"/>
    <property type="evidence" value="ECO:0007669"/>
    <property type="project" value="TreeGrafter"/>
</dbReference>
<feature type="domain" description="Myb-like" evidence="4">
    <location>
        <begin position="520"/>
        <end position="570"/>
    </location>
</feature>
<gene>
    <name evidence="6" type="ORF">EMPS_09065</name>
</gene>
<dbReference type="Pfam" id="PF00249">
    <property type="entry name" value="Myb_DNA-binding"/>
    <property type="match status" value="3"/>
</dbReference>
<feature type="compositionally biased region" description="Acidic residues" evidence="3">
    <location>
        <begin position="928"/>
        <end position="937"/>
    </location>
</feature>
<feature type="compositionally biased region" description="Polar residues" evidence="3">
    <location>
        <begin position="794"/>
        <end position="803"/>
    </location>
</feature>
<comment type="caution">
    <text evidence="6">The sequence shown here is derived from an EMBL/GenBank/DDBJ whole genome shotgun (WGS) entry which is preliminary data.</text>
</comment>
<dbReference type="CDD" id="cd11660">
    <property type="entry name" value="SANT_TRF"/>
    <property type="match status" value="1"/>
</dbReference>
<feature type="region of interest" description="Disordered" evidence="3">
    <location>
        <begin position="1191"/>
        <end position="1257"/>
    </location>
</feature>
<evidence type="ECO:0000313" key="7">
    <source>
        <dbReference type="Proteomes" id="UP000827284"/>
    </source>
</evidence>
<feature type="compositionally biased region" description="Basic and acidic residues" evidence="3">
    <location>
        <begin position="938"/>
        <end position="949"/>
    </location>
</feature>
<dbReference type="Gene3D" id="1.10.10.60">
    <property type="entry name" value="Homeodomain-like"/>
    <property type="match status" value="3"/>
</dbReference>
<dbReference type="SMART" id="SM00717">
    <property type="entry name" value="SANT"/>
    <property type="match status" value="3"/>
</dbReference>
<dbReference type="InterPro" id="IPR001005">
    <property type="entry name" value="SANT/Myb"/>
</dbReference>
<evidence type="ECO:0000256" key="1">
    <source>
        <dbReference type="ARBA" id="ARBA00022737"/>
    </source>
</evidence>
<evidence type="ECO:0000313" key="6">
    <source>
        <dbReference type="EMBL" id="GJJ76706.1"/>
    </source>
</evidence>
<feature type="compositionally biased region" description="Low complexity" evidence="3">
    <location>
        <begin position="600"/>
        <end position="614"/>
    </location>
</feature>
<dbReference type="SUPFAM" id="SSF46689">
    <property type="entry name" value="Homeodomain-like"/>
    <property type="match status" value="2"/>
</dbReference>
<feature type="compositionally biased region" description="Basic residues" evidence="3">
    <location>
        <begin position="641"/>
        <end position="662"/>
    </location>
</feature>
<evidence type="ECO:0000259" key="4">
    <source>
        <dbReference type="PROSITE" id="PS50090"/>
    </source>
</evidence>
<evidence type="ECO:0000256" key="3">
    <source>
        <dbReference type="SAM" id="MobiDB-lite"/>
    </source>
</evidence>
<feature type="region of interest" description="Disordered" evidence="3">
    <location>
        <begin position="244"/>
        <end position="274"/>
    </location>
</feature>
<feature type="domain" description="HTH myb-type" evidence="5">
    <location>
        <begin position="525"/>
        <end position="574"/>
    </location>
</feature>
<sequence length="1280" mass="142697">MSPITSPSMIPEHIRRFSVDQFPQHRQYPQYPPQYPHPYHHLQSEPEHRRGSYHSEDNGSIREQPPSPSQQQQAQHLRHYSYSSYHSPPTDPHRPPQQHQQPSLSQHQPPYRLQPSERFLEQQAKERMQKRRLQEEQELREQQTHPSMLHGVATQSMDHSRNNNNNNNNKNNNSNSNSNGGSALPPSLPFPDGHDDINNSSTSDSHTMSSNNSSRRSSSSSNSSAEMVEMRNNEGDGMLHLHPQQMQQGQRDDRHLSTASQSCQQQQKQQQYPHQRYNQIQPVHNTVQRPLQNPFTPGQIHHHQHQHRRQGSTSLLSHNGTSVNNGRAGGGKLVRAHAHSLSHSHLQTSPYHQSPHRILGPRPQPHGQACYPMQFAGSMSMHMASQNGSGPSLDAYHRVDTNMDSDGSSDAESGDEGGIKWTRQEDILLREAVVKFNGKAWKRIAEFCFPDGSRDKDHCLQRWRMISKPRSIKGPWTPEEDRQLRTLVHELGAEKWVLIASRLGSRTGKQCRERWHNHLDPKIDKSPFTAEEDELIFKLFAQLGSKWAEMSKLMPGRPDNAIKNHFNTSMQRKRRRLSLQDPSELQMSFPEGDRESGAISPLASPTSATSPSSSRYNRFDPYERRHSMPSLEFSPKGPHNGLHHHSHNHSHHHHHHHAHGRSGSRDFSAEASMQQHNHHSQQHGHGSPAAPGYHPRTIPTPPMTPDANISLKYASNMSRSISLGSDRSGPQQPIGAPPAPGQVRPNLPGIPSLHKQQQQSYVASTMAAMVSPSSMTTATSSGSSSSMSPPMKLTRSSSLSSGPQEPYEMYPGYHHHPQHPSYGPPPPHHPYNLQYPQLPPQSLHNALPRPNFPRHESEQTPGRYTRGHEHHRSLDMGPLSALTELANLAERHREMPGSAGGPGHRANHSMSSLSNINNTVVVQSKEEDNGEDDALGEDDFRQGHDDRHQYQRRRGSDGSGEAMSRSGSGRSGSGNERGGSNDIEDAVIKTLISESSSSSPVPPPPQPSLTNLARRYSAMGTLGHVKEEEHGDGSEHDDEREKRSPQHHQHPHVQYSAGPGQHYPHHSYQTDPRYPTSNETSPTSPTSRGHPVAHNHSYSGGYGYSNGNGRHDLGSTSYRNKRYSMDFSTTSEPTSERDELDDDDDVDGGDEAARDGLMVDEDMIVDGVLHAHLDHQGHHLKVNTQLKAERRSSGYFSSSSSPIFPGDSNNSNGTSTSSPPLPPSASSSVASFTAGYISAGNPGHQSQADMQSLMSKRRGSVRELMAIDHLCLSSEEVRRS</sequence>
<feature type="compositionally biased region" description="Low complexity" evidence="3">
    <location>
        <begin position="97"/>
        <end position="110"/>
    </location>
</feature>
<keyword evidence="2" id="KW-0238">DNA-binding</keyword>
<feature type="compositionally biased region" description="Basic and acidic residues" evidence="3">
    <location>
        <begin position="617"/>
        <end position="626"/>
    </location>
</feature>
<evidence type="ECO:0000256" key="2">
    <source>
        <dbReference type="ARBA" id="ARBA00023125"/>
    </source>
</evidence>
<keyword evidence="7" id="KW-1185">Reference proteome</keyword>
<feature type="region of interest" description="Disordered" evidence="3">
    <location>
        <begin position="124"/>
        <end position="228"/>
    </location>
</feature>
<feature type="compositionally biased region" description="Low complexity" evidence="3">
    <location>
        <begin position="763"/>
        <end position="791"/>
    </location>
</feature>
<feature type="region of interest" description="Disordered" evidence="3">
    <location>
        <begin position="1"/>
        <end position="111"/>
    </location>
</feature>
<feature type="region of interest" description="Disordered" evidence="3">
    <location>
        <begin position="925"/>
        <end position="983"/>
    </location>
</feature>
<keyword evidence="1" id="KW-0677">Repeat</keyword>
<feature type="compositionally biased region" description="Low complexity" evidence="3">
    <location>
        <begin position="1075"/>
        <end position="1087"/>
    </location>
</feature>
<dbReference type="InterPro" id="IPR017930">
    <property type="entry name" value="Myb_dom"/>
</dbReference>
<feature type="compositionally biased region" description="Basic and acidic residues" evidence="3">
    <location>
        <begin position="124"/>
        <end position="143"/>
    </location>
</feature>
<dbReference type="Proteomes" id="UP000827284">
    <property type="component" value="Unassembled WGS sequence"/>
</dbReference>
<dbReference type="PANTHER" id="PTHR45614:SF25">
    <property type="entry name" value="MYB PROTEIN"/>
    <property type="match status" value="1"/>
</dbReference>
<organism evidence="6 7">
    <name type="scientific">Entomortierella parvispora</name>
    <dbReference type="NCBI Taxonomy" id="205924"/>
    <lineage>
        <taxon>Eukaryota</taxon>
        <taxon>Fungi</taxon>
        <taxon>Fungi incertae sedis</taxon>
        <taxon>Mucoromycota</taxon>
        <taxon>Mortierellomycotina</taxon>
        <taxon>Mortierellomycetes</taxon>
        <taxon>Mortierellales</taxon>
        <taxon>Mortierellaceae</taxon>
        <taxon>Entomortierella</taxon>
    </lineage>
</organism>
<feature type="compositionally biased region" description="Low complexity" evidence="3">
    <location>
        <begin position="261"/>
        <end position="274"/>
    </location>
</feature>
<feature type="region of interest" description="Disordered" evidence="3">
    <location>
        <begin position="345"/>
        <end position="419"/>
    </location>
</feature>
<feature type="domain" description="HTH myb-type" evidence="5">
    <location>
        <begin position="468"/>
        <end position="523"/>
    </location>
</feature>
<feature type="compositionally biased region" description="Low complexity" evidence="3">
    <location>
        <begin position="69"/>
        <end position="88"/>
    </location>
</feature>
<feature type="region of interest" description="Disordered" evidence="3">
    <location>
        <begin position="993"/>
        <end position="1012"/>
    </location>
</feature>
<dbReference type="GO" id="GO:0000978">
    <property type="term" value="F:RNA polymerase II cis-regulatory region sequence-specific DNA binding"/>
    <property type="evidence" value="ECO:0007669"/>
    <property type="project" value="TreeGrafter"/>
</dbReference>
<feature type="compositionally biased region" description="Acidic residues" evidence="3">
    <location>
        <begin position="1138"/>
        <end position="1150"/>
    </location>
</feature>
<dbReference type="CDD" id="cd00167">
    <property type="entry name" value="SANT"/>
    <property type="match status" value="2"/>
</dbReference>
<protein>
    <submittedName>
        <fullName evidence="6">Transcription factor MYB, plant</fullName>
    </submittedName>
</protein>
<feature type="domain" description="Myb-like" evidence="4">
    <location>
        <begin position="420"/>
        <end position="467"/>
    </location>
</feature>
<name>A0A9P3LZP3_9FUNG</name>
<evidence type="ECO:0000259" key="5">
    <source>
        <dbReference type="PROSITE" id="PS51294"/>
    </source>
</evidence>
<dbReference type="FunFam" id="1.10.10.60:FF:000010">
    <property type="entry name" value="Transcriptional activator Myb isoform A"/>
    <property type="match status" value="1"/>
</dbReference>
<dbReference type="PANTHER" id="PTHR45614">
    <property type="entry name" value="MYB PROTEIN-RELATED"/>
    <property type="match status" value="1"/>
</dbReference>
<feature type="compositionally biased region" description="Low complexity" evidence="3">
    <location>
        <begin position="198"/>
        <end position="224"/>
    </location>
</feature>